<dbReference type="EMBL" id="HG673679">
    <property type="protein sequence ID" value="CDI84441.1"/>
    <property type="molecule type" value="Genomic_DNA"/>
</dbReference>
<dbReference type="RefSeq" id="XP_013246594.1">
    <property type="nucleotide sequence ID" value="XM_013391140.1"/>
</dbReference>
<dbReference type="Proteomes" id="UP000018050">
    <property type="component" value="Unassembled WGS sequence"/>
</dbReference>
<proteinExistence type="predicted"/>
<dbReference type="VEuPathDB" id="ToxoDB:EAH_00015570"/>
<protein>
    <submittedName>
        <fullName evidence="1">Uncharacterized protein</fullName>
    </submittedName>
</protein>
<reference evidence="1" key="2">
    <citation type="submission" date="2013-10" db="EMBL/GenBank/DDBJ databases">
        <authorList>
            <person name="Aslett M."/>
        </authorList>
    </citation>
    <scope>NUCLEOTIDE SEQUENCE</scope>
    <source>
        <strain evidence="1">Houghton</strain>
    </source>
</reference>
<dbReference type="AlphaFoldDB" id="U6GW08"/>
<evidence type="ECO:0000313" key="1">
    <source>
        <dbReference type="EMBL" id="CDI84441.1"/>
    </source>
</evidence>
<sequence length="89" mass="9891">MGAVQRDGLNFAFIALQQEHEKALQQLSSEIGKARSSVNLMRVQSRTSLGVNSFAVLCNVGLLSYLKETWNGTVARLEGVQVRPKFLHF</sequence>
<reference evidence="1" key="1">
    <citation type="submission" date="2013-10" db="EMBL/GenBank/DDBJ databases">
        <title>Genomic analysis of the causative agents of coccidiosis in chickens.</title>
        <authorList>
            <person name="Reid A.J."/>
            <person name="Blake D."/>
            <person name="Billington K."/>
            <person name="Browne H."/>
            <person name="Dunn M."/>
            <person name="Hung S."/>
            <person name="Kawahara F."/>
            <person name="Miranda-Saavedra D."/>
            <person name="Mourier T."/>
            <person name="Nagra H."/>
            <person name="Otto T.D."/>
            <person name="Rawlings N."/>
            <person name="Sanchez A."/>
            <person name="Sanders M."/>
            <person name="Subramaniam C."/>
            <person name="Tay Y."/>
            <person name="Dear P."/>
            <person name="Doerig C."/>
            <person name="Gruber A."/>
            <person name="Parkinson J."/>
            <person name="Shirley M."/>
            <person name="Wan K.L."/>
            <person name="Berriman M."/>
            <person name="Tomley F."/>
            <person name="Pain A."/>
        </authorList>
    </citation>
    <scope>NUCLEOTIDE SEQUENCE</scope>
    <source>
        <strain evidence="1">Houghton</strain>
    </source>
</reference>
<name>U6GW08_EIMAC</name>
<dbReference type="GeneID" id="25269627"/>
<gene>
    <name evidence="1" type="ORF">EAH_00015570</name>
</gene>
<organism evidence="1 2">
    <name type="scientific">Eimeria acervulina</name>
    <name type="common">Coccidian parasite</name>
    <dbReference type="NCBI Taxonomy" id="5801"/>
    <lineage>
        <taxon>Eukaryota</taxon>
        <taxon>Sar</taxon>
        <taxon>Alveolata</taxon>
        <taxon>Apicomplexa</taxon>
        <taxon>Conoidasida</taxon>
        <taxon>Coccidia</taxon>
        <taxon>Eucoccidiorida</taxon>
        <taxon>Eimeriorina</taxon>
        <taxon>Eimeriidae</taxon>
        <taxon>Eimeria</taxon>
    </lineage>
</organism>
<accession>U6GW08</accession>
<dbReference type="OrthoDB" id="10275575at2759"/>
<keyword evidence="2" id="KW-1185">Reference proteome</keyword>
<evidence type="ECO:0000313" key="2">
    <source>
        <dbReference type="Proteomes" id="UP000018050"/>
    </source>
</evidence>